<sequence length="216" mass="24468">MSHEIYLKSLELDRIYASQVNLSPSSMPISTILETIKELLMKINQDRLSLREEYFRLLLLLSKAQKPVIGTIKTHHTKKIFEKPKSNKNHKTLLCSSTQTLIYSIDQWTQTSKGHFLDSFEYSSSSGTVINTSYLRLSSDKTEKEFSIDPLSTVVISDESSAFFEAQKKTLNDGIRSSETLKRTYDEESTVGIVEEGSLGDLNIPVIITNISKFSM</sequence>
<proteinExistence type="predicted"/>
<accession>A0A1R2CSQ0</accession>
<protein>
    <submittedName>
        <fullName evidence="1">Uncharacterized protein</fullName>
    </submittedName>
</protein>
<organism evidence="1 2">
    <name type="scientific">Stentor coeruleus</name>
    <dbReference type="NCBI Taxonomy" id="5963"/>
    <lineage>
        <taxon>Eukaryota</taxon>
        <taxon>Sar</taxon>
        <taxon>Alveolata</taxon>
        <taxon>Ciliophora</taxon>
        <taxon>Postciliodesmatophora</taxon>
        <taxon>Heterotrichea</taxon>
        <taxon>Heterotrichida</taxon>
        <taxon>Stentoridae</taxon>
        <taxon>Stentor</taxon>
    </lineage>
</organism>
<comment type="caution">
    <text evidence="1">The sequence shown here is derived from an EMBL/GenBank/DDBJ whole genome shotgun (WGS) entry which is preliminary data.</text>
</comment>
<keyword evidence="2" id="KW-1185">Reference proteome</keyword>
<evidence type="ECO:0000313" key="1">
    <source>
        <dbReference type="EMBL" id="OMJ92034.1"/>
    </source>
</evidence>
<name>A0A1R2CSQ0_9CILI</name>
<evidence type="ECO:0000313" key="2">
    <source>
        <dbReference type="Proteomes" id="UP000187209"/>
    </source>
</evidence>
<dbReference type="Proteomes" id="UP000187209">
    <property type="component" value="Unassembled WGS sequence"/>
</dbReference>
<reference evidence="1 2" key="1">
    <citation type="submission" date="2016-11" db="EMBL/GenBank/DDBJ databases">
        <title>The macronuclear genome of Stentor coeruleus: a giant cell with tiny introns.</title>
        <authorList>
            <person name="Slabodnick M."/>
            <person name="Ruby J.G."/>
            <person name="Reiff S.B."/>
            <person name="Swart E.C."/>
            <person name="Gosai S."/>
            <person name="Prabakaran S."/>
            <person name="Witkowska E."/>
            <person name="Larue G.E."/>
            <person name="Fisher S."/>
            <person name="Freeman R.M."/>
            <person name="Gunawardena J."/>
            <person name="Chu W."/>
            <person name="Stover N.A."/>
            <person name="Gregory B.D."/>
            <person name="Nowacki M."/>
            <person name="Derisi J."/>
            <person name="Roy S.W."/>
            <person name="Marshall W.F."/>
            <person name="Sood P."/>
        </authorList>
    </citation>
    <scope>NUCLEOTIDE SEQUENCE [LARGE SCALE GENOMIC DNA]</scope>
    <source>
        <strain evidence="1">WM001</strain>
    </source>
</reference>
<dbReference type="AlphaFoldDB" id="A0A1R2CSQ0"/>
<dbReference type="EMBL" id="MPUH01000069">
    <property type="protein sequence ID" value="OMJ92034.1"/>
    <property type="molecule type" value="Genomic_DNA"/>
</dbReference>
<gene>
    <name evidence="1" type="ORF">SteCoe_5236</name>
</gene>